<organism evidence="3 4">
    <name type="scientific">Thalassiosira oceanica</name>
    <name type="common">Marine diatom</name>
    <dbReference type="NCBI Taxonomy" id="159749"/>
    <lineage>
        <taxon>Eukaryota</taxon>
        <taxon>Sar</taxon>
        <taxon>Stramenopiles</taxon>
        <taxon>Ochrophyta</taxon>
        <taxon>Bacillariophyta</taxon>
        <taxon>Coscinodiscophyceae</taxon>
        <taxon>Thalassiosirophycidae</taxon>
        <taxon>Thalassiosirales</taxon>
        <taxon>Thalassiosiraceae</taxon>
        <taxon>Thalassiosira</taxon>
    </lineage>
</organism>
<dbReference type="InterPro" id="IPR001251">
    <property type="entry name" value="CRAL-TRIO_dom"/>
</dbReference>
<dbReference type="OrthoDB" id="1434354at2759"/>
<keyword evidence="4" id="KW-1185">Reference proteome</keyword>
<dbReference type="InterPro" id="IPR051026">
    <property type="entry name" value="PI/PC_transfer"/>
</dbReference>
<gene>
    <name evidence="3" type="ORF">THAOC_14358</name>
</gene>
<keyword evidence="1" id="KW-0732">Signal</keyword>
<dbReference type="SUPFAM" id="SSF52087">
    <property type="entry name" value="CRAL/TRIO domain"/>
    <property type="match status" value="1"/>
</dbReference>
<dbReference type="EMBL" id="AGNL01016759">
    <property type="protein sequence ID" value="EJK64860.1"/>
    <property type="molecule type" value="Genomic_DNA"/>
</dbReference>
<protein>
    <recommendedName>
        <fullName evidence="2">CRAL-TRIO domain-containing protein</fullName>
    </recommendedName>
</protein>
<proteinExistence type="predicted"/>
<evidence type="ECO:0000256" key="1">
    <source>
        <dbReference type="SAM" id="SignalP"/>
    </source>
</evidence>
<feature type="chain" id="PRO_5030173066" description="CRAL-TRIO domain-containing protein" evidence="1">
    <location>
        <begin position="22"/>
        <end position="331"/>
    </location>
</feature>
<dbReference type="Pfam" id="PF00650">
    <property type="entry name" value="CRAL_TRIO"/>
    <property type="match status" value="1"/>
</dbReference>
<dbReference type="PROSITE" id="PS50191">
    <property type="entry name" value="CRAL_TRIO"/>
    <property type="match status" value="1"/>
</dbReference>
<dbReference type="eggNOG" id="ENOG502SQ9D">
    <property type="taxonomic scope" value="Eukaryota"/>
</dbReference>
<dbReference type="PANTHER" id="PTHR45657:SF1">
    <property type="entry name" value="CRAL-TRIO DOMAIN-CONTAINING PROTEIN YKL091C-RELATED"/>
    <property type="match status" value="1"/>
</dbReference>
<accession>K0SHM6</accession>
<dbReference type="PANTHER" id="PTHR45657">
    <property type="entry name" value="CRAL-TRIO DOMAIN-CONTAINING PROTEIN YKL091C-RELATED"/>
    <property type="match status" value="1"/>
</dbReference>
<evidence type="ECO:0000259" key="2">
    <source>
        <dbReference type="PROSITE" id="PS50191"/>
    </source>
</evidence>
<feature type="signal peptide" evidence="1">
    <location>
        <begin position="1"/>
        <end position="21"/>
    </location>
</feature>
<reference evidence="3 4" key="1">
    <citation type="journal article" date="2012" name="Genome Biol.">
        <title>Genome and low-iron response of an oceanic diatom adapted to chronic iron limitation.</title>
        <authorList>
            <person name="Lommer M."/>
            <person name="Specht M."/>
            <person name="Roy A.S."/>
            <person name="Kraemer L."/>
            <person name="Andreson R."/>
            <person name="Gutowska M.A."/>
            <person name="Wolf J."/>
            <person name="Bergner S.V."/>
            <person name="Schilhabel M.B."/>
            <person name="Klostermeier U.C."/>
            <person name="Beiko R.G."/>
            <person name="Rosenstiel P."/>
            <person name="Hippler M."/>
            <person name="Laroche J."/>
        </authorList>
    </citation>
    <scope>NUCLEOTIDE SEQUENCE [LARGE SCALE GENOMIC DNA]</scope>
    <source>
        <strain evidence="3 4">CCMP1005</strain>
    </source>
</reference>
<dbReference type="AlphaFoldDB" id="K0SHM6"/>
<comment type="caution">
    <text evidence="3">The sequence shown here is derived from an EMBL/GenBank/DDBJ whole genome shotgun (WGS) entry which is preliminary data.</text>
</comment>
<dbReference type="InterPro" id="IPR036865">
    <property type="entry name" value="CRAL-TRIO_dom_sf"/>
</dbReference>
<feature type="domain" description="CRAL-TRIO" evidence="2">
    <location>
        <begin position="176"/>
        <end position="331"/>
    </location>
</feature>
<evidence type="ECO:0000313" key="3">
    <source>
        <dbReference type="EMBL" id="EJK64860.1"/>
    </source>
</evidence>
<dbReference type="CDD" id="cd00170">
    <property type="entry name" value="SEC14"/>
    <property type="match status" value="1"/>
</dbReference>
<name>K0SHM6_THAOC</name>
<dbReference type="Gene3D" id="3.40.525.10">
    <property type="entry name" value="CRAL-TRIO lipid binding domain"/>
    <property type="match status" value="1"/>
</dbReference>
<sequence>MLCATTLLAIVALRRITPAACFSIDERDITSAGVEIIFSRNLWRPITGQRQRREDKLHGDLLPLDGLGELPQVDCAWACAADGGDELLGLRQMKKLLESDLKPIYESNLDVDFPDVYSDLRLLRFLRKDKPRNILSSVYRYKSFLQFRKESNVDEGIRKRLEIDSRNDTKMFKPRGLDQVSTYFPIYFDRLNEFGNGTMPTVTLNIGLFDTKRLSSLIQSSDSSVSLQTFLEYWTFVYEAIHLQLYHASLAAGEMAFLDEICDLSGLSLWQFGPYFVKNILKPWLDLTQSNYPETTRKIIVKNAPSIVGFAWNLVTPLLSEGTVNKITFVK</sequence>
<dbReference type="Proteomes" id="UP000266841">
    <property type="component" value="Unassembled WGS sequence"/>
</dbReference>
<evidence type="ECO:0000313" key="4">
    <source>
        <dbReference type="Proteomes" id="UP000266841"/>
    </source>
</evidence>